<accession>A0ACB9K849</accession>
<organism evidence="1 2">
    <name type="scientific">Smallanthus sonchifolius</name>
    <dbReference type="NCBI Taxonomy" id="185202"/>
    <lineage>
        <taxon>Eukaryota</taxon>
        <taxon>Viridiplantae</taxon>
        <taxon>Streptophyta</taxon>
        <taxon>Embryophyta</taxon>
        <taxon>Tracheophyta</taxon>
        <taxon>Spermatophyta</taxon>
        <taxon>Magnoliopsida</taxon>
        <taxon>eudicotyledons</taxon>
        <taxon>Gunneridae</taxon>
        <taxon>Pentapetalae</taxon>
        <taxon>asterids</taxon>
        <taxon>campanulids</taxon>
        <taxon>Asterales</taxon>
        <taxon>Asteraceae</taxon>
        <taxon>Asteroideae</taxon>
        <taxon>Heliantheae alliance</taxon>
        <taxon>Millerieae</taxon>
        <taxon>Smallanthus</taxon>
    </lineage>
</organism>
<comment type="caution">
    <text evidence="1">The sequence shown here is derived from an EMBL/GenBank/DDBJ whole genome shotgun (WGS) entry which is preliminary data.</text>
</comment>
<name>A0ACB9K849_9ASTR</name>
<dbReference type="EMBL" id="CM042018">
    <property type="protein sequence ID" value="KAI3828432.1"/>
    <property type="molecule type" value="Genomic_DNA"/>
</dbReference>
<gene>
    <name evidence="1" type="ORF">L1987_02533</name>
</gene>
<protein>
    <submittedName>
        <fullName evidence="1">Uncharacterized protein</fullName>
    </submittedName>
</protein>
<keyword evidence="2" id="KW-1185">Reference proteome</keyword>
<sequence length="493" mass="53766">MVSSPKGLLLRFHLLFADRLFGDAVVYSKLKCFSSPLHVYPEQLLVKLGLSVLWDPAFVPLLTLDGKEGRRELKKGETNALVINKFVRYESGAYVGVSEVASMKRVKGKGKNPASAPNTKKGKTHLRSSKRLATSGSRASASQSPDPIDVSDDDDDFLAGCTGSVPSTVKLEPLDGESDNGGLDASGRRKPELVPEEASDVYVPDWSVKNCNSVKSHVVFQEMVYNFATPADRDALRNDSDEALIGRILVNVARNFTSIFESVDRLSDREKQLVEELNAARKQYDVVSEKLSSLKQSLVDEKTKMDVERVALDSERAVVQAEKEALDAAVEELQANQPLKPISECNNYHPKAEQESVEAIQQMEQLTYPYVNKLSKYFDRPLSELQALEPQGLKREAAESVLKPLGSKRSRDDDDVSKSVASVSQGGKSQGGKVRQIKKSRTDSASEAKTQASIGLQVVDTPDKTVAASSEESVGTGPKPDVVEPEKGGDPSV</sequence>
<evidence type="ECO:0000313" key="2">
    <source>
        <dbReference type="Proteomes" id="UP001056120"/>
    </source>
</evidence>
<reference evidence="1 2" key="2">
    <citation type="journal article" date="2022" name="Mol. Ecol. Resour.">
        <title>The genomes of chicory, endive, great burdock and yacon provide insights into Asteraceae paleo-polyploidization history and plant inulin production.</title>
        <authorList>
            <person name="Fan W."/>
            <person name="Wang S."/>
            <person name="Wang H."/>
            <person name="Wang A."/>
            <person name="Jiang F."/>
            <person name="Liu H."/>
            <person name="Zhao H."/>
            <person name="Xu D."/>
            <person name="Zhang Y."/>
        </authorList>
    </citation>
    <scope>NUCLEOTIDE SEQUENCE [LARGE SCALE GENOMIC DNA]</scope>
    <source>
        <strain evidence="2">cv. Yunnan</strain>
        <tissue evidence="1">Leaves</tissue>
    </source>
</reference>
<dbReference type="Proteomes" id="UP001056120">
    <property type="component" value="Linkage Group LG01"/>
</dbReference>
<evidence type="ECO:0000313" key="1">
    <source>
        <dbReference type="EMBL" id="KAI3828432.1"/>
    </source>
</evidence>
<reference evidence="2" key="1">
    <citation type="journal article" date="2022" name="Mol. Ecol. Resour.">
        <title>The genomes of chicory, endive, great burdock and yacon provide insights into Asteraceae palaeo-polyploidization history and plant inulin production.</title>
        <authorList>
            <person name="Fan W."/>
            <person name="Wang S."/>
            <person name="Wang H."/>
            <person name="Wang A."/>
            <person name="Jiang F."/>
            <person name="Liu H."/>
            <person name="Zhao H."/>
            <person name="Xu D."/>
            <person name="Zhang Y."/>
        </authorList>
    </citation>
    <scope>NUCLEOTIDE SEQUENCE [LARGE SCALE GENOMIC DNA]</scope>
    <source>
        <strain evidence="2">cv. Yunnan</strain>
    </source>
</reference>
<proteinExistence type="predicted"/>